<keyword evidence="1" id="KW-0472">Membrane</keyword>
<dbReference type="Proteomes" id="UP001596098">
    <property type="component" value="Unassembled WGS sequence"/>
</dbReference>
<name>A0ABW1QUW5_9ACTN</name>
<dbReference type="EMBL" id="JBHSQI010000001">
    <property type="protein sequence ID" value="MFC6152296.1"/>
    <property type="molecule type" value="Genomic_DNA"/>
</dbReference>
<keyword evidence="4" id="KW-1185">Reference proteome</keyword>
<accession>A0ABW1QUW5</accession>
<feature type="chain" id="PRO_5047461630" evidence="2">
    <location>
        <begin position="33"/>
        <end position="354"/>
    </location>
</feature>
<evidence type="ECO:0000256" key="1">
    <source>
        <dbReference type="SAM" id="Phobius"/>
    </source>
</evidence>
<keyword evidence="2" id="KW-0732">Signal</keyword>
<feature type="signal peptide" evidence="2">
    <location>
        <begin position="1"/>
        <end position="32"/>
    </location>
</feature>
<evidence type="ECO:0000256" key="2">
    <source>
        <dbReference type="SAM" id="SignalP"/>
    </source>
</evidence>
<reference evidence="4" key="1">
    <citation type="journal article" date="2019" name="Int. J. Syst. Evol. Microbiol.">
        <title>The Global Catalogue of Microorganisms (GCM) 10K type strain sequencing project: providing services to taxonomists for standard genome sequencing and annotation.</title>
        <authorList>
            <consortium name="The Broad Institute Genomics Platform"/>
            <consortium name="The Broad Institute Genome Sequencing Center for Infectious Disease"/>
            <person name="Wu L."/>
            <person name="Ma J."/>
        </authorList>
    </citation>
    <scope>NUCLEOTIDE SEQUENCE [LARGE SCALE GENOMIC DNA]</scope>
    <source>
        <strain evidence="4">DFY28</strain>
    </source>
</reference>
<evidence type="ECO:0000313" key="3">
    <source>
        <dbReference type="EMBL" id="MFC6152296.1"/>
    </source>
</evidence>
<feature type="transmembrane region" description="Helical" evidence="1">
    <location>
        <begin position="328"/>
        <end position="349"/>
    </location>
</feature>
<keyword evidence="1" id="KW-0812">Transmembrane</keyword>
<sequence length="354" mass="35760">MSLPMPGPVARGSVIAVVALAPVLAVGSGAHAAPDPVTRLCSHATISCSVQVPSVWGEGETHSVAVTGQPGTTLRLRVYRLVAVPATTSAAKNSAGKHDFVAWGRPFTARTDKRGYGETDVALPRLPAGTSGGPVLVAVDGADLNDLTTVLGTWTTLTSRTPVVLGDGWGTHKPVGTDLALQVEAVAEGTAFDVEIEDATGWHPIGTTSTRECVAALRCDVGYRLPRGLAGRQHLRLVNLTTGTPVHTFVAVPDDAPTSAAPLAGPAVGPVSSALPGATAHGIASATGQAGGPGTTAVRRPRAANLELPEGAVTAEATTQIRSAHPSAAVSGALAALVLSGVAATAWMLRRRSA</sequence>
<organism evidence="3 4">
    <name type="scientific">Nocardioides yefusunii</name>
    <dbReference type="NCBI Taxonomy" id="2500546"/>
    <lineage>
        <taxon>Bacteria</taxon>
        <taxon>Bacillati</taxon>
        <taxon>Actinomycetota</taxon>
        <taxon>Actinomycetes</taxon>
        <taxon>Propionibacteriales</taxon>
        <taxon>Nocardioidaceae</taxon>
        <taxon>Nocardioides</taxon>
    </lineage>
</organism>
<evidence type="ECO:0000313" key="4">
    <source>
        <dbReference type="Proteomes" id="UP001596098"/>
    </source>
</evidence>
<proteinExistence type="predicted"/>
<gene>
    <name evidence="3" type="ORF">ACFPWU_01285</name>
</gene>
<keyword evidence="1" id="KW-1133">Transmembrane helix</keyword>
<comment type="caution">
    <text evidence="3">The sequence shown here is derived from an EMBL/GenBank/DDBJ whole genome shotgun (WGS) entry which is preliminary data.</text>
</comment>
<protein>
    <submittedName>
        <fullName evidence="3">Uncharacterized protein</fullName>
    </submittedName>
</protein>
<dbReference type="RefSeq" id="WP_128220457.1">
    <property type="nucleotide sequence ID" value="NZ_CP034929.1"/>
</dbReference>